<keyword evidence="7" id="KW-1185">Reference proteome</keyword>
<proteinExistence type="predicted"/>
<dbReference type="EMBL" id="CAJOBH010228197">
    <property type="protein sequence ID" value="CAF5060465.1"/>
    <property type="molecule type" value="Genomic_DNA"/>
</dbReference>
<dbReference type="EMBL" id="CAJNOV010018949">
    <property type="protein sequence ID" value="CAF1626244.1"/>
    <property type="molecule type" value="Genomic_DNA"/>
</dbReference>
<comment type="caution">
    <text evidence="3">The sequence shown here is derived from an EMBL/GenBank/DDBJ whole genome shotgun (WGS) entry which is preliminary data.</text>
</comment>
<evidence type="ECO:0000313" key="7">
    <source>
        <dbReference type="Proteomes" id="UP000663866"/>
    </source>
</evidence>
<dbReference type="EMBL" id="CAJOBG010004852">
    <property type="protein sequence ID" value="CAF4128823.1"/>
    <property type="molecule type" value="Genomic_DNA"/>
</dbReference>
<evidence type="ECO:0000313" key="4">
    <source>
        <dbReference type="EMBL" id="CAF4128823.1"/>
    </source>
</evidence>
<dbReference type="EMBL" id="CAJNRF010003868">
    <property type="protein sequence ID" value="CAF2053499.1"/>
    <property type="molecule type" value="Genomic_DNA"/>
</dbReference>
<reference evidence="3" key="1">
    <citation type="submission" date="2021-02" db="EMBL/GenBank/DDBJ databases">
        <authorList>
            <person name="Nowell W R."/>
        </authorList>
    </citation>
    <scope>NUCLEOTIDE SEQUENCE</scope>
</reference>
<dbReference type="Proteomes" id="UP000663855">
    <property type="component" value="Unassembled WGS sequence"/>
</dbReference>
<evidence type="ECO:0000313" key="8">
    <source>
        <dbReference type="Proteomes" id="UP000663887"/>
    </source>
</evidence>
<gene>
    <name evidence="6" type="ORF">BYL167_LOCUS59206</name>
    <name evidence="1" type="ORF">CJN711_LOCUS38720</name>
    <name evidence="4" type="ORF">OVN521_LOCUS22392</name>
    <name evidence="5" type="ORF">UXM345_LOCUS30626</name>
    <name evidence="2" type="ORF">WKI299_LOCUS10745</name>
    <name evidence="3" type="ORF">XDN619_LOCUS11054</name>
</gene>
<dbReference type="PANTHER" id="PTHR47326:SF1">
    <property type="entry name" value="HTH PSQ-TYPE DOMAIN-CONTAINING PROTEIN"/>
    <property type="match status" value="1"/>
</dbReference>
<dbReference type="PANTHER" id="PTHR47326">
    <property type="entry name" value="TRANSPOSABLE ELEMENT TC3 TRANSPOSASE-LIKE PROTEIN"/>
    <property type="match status" value="1"/>
</dbReference>
<evidence type="ECO:0000313" key="6">
    <source>
        <dbReference type="EMBL" id="CAF5060465.1"/>
    </source>
</evidence>
<dbReference type="EMBL" id="CAJNRG010004156">
    <property type="protein sequence ID" value="CAF2063696.1"/>
    <property type="molecule type" value="Genomic_DNA"/>
</dbReference>
<accession>A0A816QM15</accession>
<evidence type="ECO:0008006" key="9">
    <source>
        <dbReference type="Google" id="ProtNLM"/>
    </source>
</evidence>
<evidence type="ECO:0000313" key="2">
    <source>
        <dbReference type="EMBL" id="CAF2053499.1"/>
    </source>
</evidence>
<dbReference type="Proteomes" id="UP000663856">
    <property type="component" value="Unassembled WGS sequence"/>
</dbReference>
<dbReference type="AlphaFoldDB" id="A0A816QM15"/>
<evidence type="ECO:0000313" key="5">
    <source>
        <dbReference type="EMBL" id="CAF4249114.1"/>
    </source>
</evidence>
<sequence>MNKRLTVQDRALIATRYEMWPSVVEVQRWWRSQRGKHATLGAKTIKNGHQKLMKTGSVYDTERSGRPSISGSPEVVDVVRETFTRSPETSIRKTSLETDLTCYGIHSVLKTELHYRAWKPHLVQQIFPEDCDIRMEFSEIMLDWKDDWPELFDNILWSDEAVFHVGGFVNRHNCHY</sequence>
<organism evidence="3 8">
    <name type="scientific">Rotaria magnacalcarata</name>
    <dbReference type="NCBI Taxonomy" id="392030"/>
    <lineage>
        <taxon>Eukaryota</taxon>
        <taxon>Metazoa</taxon>
        <taxon>Spiralia</taxon>
        <taxon>Gnathifera</taxon>
        <taxon>Rotifera</taxon>
        <taxon>Eurotatoria</taxon>
        <taxon>Bdelloidea</taxon>
        <taxon>Philodinida</taxon>
        <taxon>Philodinidae</taxon>
        <taxon>Rotaria</taxon>
    </lineage>
</organism>
<dbReference type="Proteomes" id="UP000663887">
    <property type="component" value="Unassembled WGS sequence"/>
</dbReference>
<dbReference type="Proteomes" id="UP000663866">
    <property type="component" value="Unassembled WGS sequence"/>
</dbReference>
<protein>
    <recommendedName>
        <fullName evidence="9">Transposase</fullName>
    </recommendedName>
</protein>
<evidence type="ECO:0000313" key="1">
    <source>
        <dbReference type="EMBL" id="CAF1626244.1"/>
    </source>
</evidence>
<evidence type="ECO:0000313" key="3">
    <source>
        <dbReference type="EMBL" id="CAF2063696.1"/>
    </source>
</evidence>
<dbReference type="Proteomes" id="UP000681967">
    <property type="component" value="Unassembled WGS sequence"/>
</dbReference>
<name>A0A816QM15_9BILA</name>
<dbReference type="Proteomes" id="UP000663842">
    <property type="component" value="Unassembled WGS sequence"/>
</dbReference>
<dbReference type="EMBL" id="CAJOBF010008138">
    <property type="protein sequence ID" value="CAF4249114.1"/>
    <property type="molecule type" value="Genomic_DNA"/>
</dbReference>